<reference evidence="2 3" key="3">
    <citation type="submission" date="2019-11" db="EMBL/GenBank/DDBJ databases">
        <title>A de novo genome assembly of a pear dwarfing rootstock.</title>
        <authorList>
            <person name="Wang F."/>
            <person name="Wang J."/>
            <person name="Li S."/>
            <person name="Zhang Y."/>
            <person name="Fang M."/>
            <person name="Ma L."/>
            <person name="Zhao Y."/>
            <person name="Jiang S."/>
        </authorList>
    </citation>
    <scope>NUCLEOTIDE SEQUENCE [LARGE SCALE GENOMIC DNA]</scope>
    <source>
        <strain evidence="2">S2</strain>
        <tissue evidence="2">Leaf</tissue>
    </source>
</reference>
<reference evidence="3" key="2">
    <citation type="submission" date="2019-10" db="EMBL/GenBank/DDBJ databases">
        <title>A de novo genome assembly of a pear dwarfing rootstock.</title>
        <authorList>
            <person name="Wang F."/>
            <person name="Wang J."/>
            <person name="Li S."/>
            <person name="Zhang Y."/>
            <person name="Fang M."/>
            <person name="Ma L."/>
            <person name="Zhao Y."/>
            <person name="Jiang S."/>
        </authorList>
    </citation>
    <scope>NUCLEOTIDE SEQUENCE [LARGE SCALE GENOMIC DNA]</scope>
</reference>
<gene>
    <name evidence="2" type="ORF">D8674_019529</name>
</gene>
<dbReference type="EMBL" id="SMOL01000487">
    <property type="protein sequence ID" value="KAB2611497.1"/>
    <property type="molecule type" value="Genomic_DNA"/>
</dbReference>
<sequence>MASNTFITKLTEECNKCQDFIDRNASLRFKGDSIATHQILGPLFKDDVPKTITEMLKAHCLKPLFHGYDWLSLSRWSCNKMGRYGCDGVNQEETRSSSKEGCNYAAPLAKEITTPTPVMATTAMFAPSKQPRPKAETTEGSNHRLKKPFPQSKEESNNRLGGRGIKISFNNELLSLSALRILQRKGLNSVGKCLNDLAADGLLSNENVVHLSTVLERTRQYFTIFEKVIRTDDDLKATMVAHETIQPRLEAIKAKNEKLVNLDRQIAELHR</sequence>
<proteinExistence type="predicted"/>
<name>A0A5N5G8J4_9ROSA</name>
<protein>
    <submittedName>
        <fullName evidence="2">Histone deacetylase 5-like</fullName>
    </submittedName>
</protein>
<dbReference type="AlphaFoldDB" id="A0A5N5G8J4"/>
<comment type="caution">
    <text evidence="2">The sequence shown here is derived from an EMBL/GenBank/DDBJ whole genome shotgun (WGS) entry which is preliminary data.</text>
</comment>
<dbReference type="Proteomes" id="UP000327157">
    <property type="component" value="Chromosome 17"/>
</dbReference>
<reference evidence="2 3" key="1">
    <citation type="submission" date="2019-09" db="EMBL/GenBank/DDBJ databases">
        <authorList>
            <person name="Ou C."/>
        </authorList>
    </citation>
    <scope>NUCLEOTIDE SEQUENCE [LARGE SCALE GENOMIC DNA]</scope>
    <source>
        <strain evidence="2">S2</strain>
        <tissue evidence="2">Leaf</tissue>
    </source>
</reference>
<dbReference type="OrthoDB" id="10603294at2759"/>
<organism evidence="2 3">
    <name type="scientific">Pyrus ussuriensis x Pyrus communis</name>
    <dbReference type="NCBI Taxonomy" id="2448454"/>
    <lineage>
        <taxon>Eukaryota</taxon>
        <taxon>Viridiplantae</taxon>
        <taxon>Streptophyta</taxon>
        <taxon>Embryophyta</taxon>
        <taxon>Tracheophyta</taxon>
        <taxon>Spermatophyta</taxon>
        <taxon>Magnoliopsida</taxon>
        <taxon>eudicotyledons</taxon>
        <taxon>Gunneridae</taxon>
        <taxon>Pentapetalae</taxon>
        <taxon>rosids</taxon>
        <taxon>fabids</taxon>
        <taxon>Rosales</taxon>
        <taxon>Rosaceae</taxon>
        <taxon>Amygdaloideae</taxon>
        <taxon>Maleae</taxon>
        <taxon>Pyrus</taxon>
    </lineage>
</organism>
<evidence type="ECO:0000256" key="1">
    <source>
        <dbReference type="SAM" id="MobiDB-lite"/>
    </source>
</evidence>
<evidence type="ECO:0000313" key="2">
    <source>
        <dbReference type="EMBL" id="KAB2611497.1"/>
    </source>
</evidence>
<feature type="region of interest" description="Disordered" evidence="1">
    <location>
        <begin position="127"/>
        <end position="161"/>
    </location>
</feature>
<evidence type="ECO:0000313" key="3">
    <source>
        <dbReference type="Proteomes" id="UP000327157"/>
    </source>
</evidence>
<keyword evidence="3" id="KW-1185">Reference proteome</keyword>
<accession>A0A5N5G8J4</accession>